<dbReference type="Pfam" id="PF00583">
    <property type="entry name" value="Acetyltransf_1"/>
    <property type="match status" value="1"/>
</dbReference>
<dbReference type="KEGG" id="vie:OL234_03640"/>
<dbReference type="GO" id="GO:0016747">
    <property type="term" value="F:acyltransferase activity, transferring groups other than amino-acyl groups"/>
    <property type="evidence" value="ECO:0007669"/>
    <property type="project" value="InterPro"/>
</dbReference>
<evidence type="ECO:0000313" key="3">
    <source>
        <dbReference type="Proteomes" id="UP001179647"/>
    </source>
</evidence>
<name>A0AAF0CW02_9ENTE</name>
<dbReference type="CDD" id="cd04301">
    <property type="entry name" value="NAT_SF"/>
    <property type="match status" value="1"/>
</dbReference>
<accession>A0AAF0CW02</accession>
<proteinExistence type="predicted"/>
<dbReference type="PROSITE" id="PS51186">
    <property type="entry name" value="GNAT"/>
    <property type="match status" value="1"/>
</dbReference>
<dbReference type="RefSeq" id="WP_275469814.1">
    <property type="nucleotide sequence ID" value="NZ_CP110232.1"/>
</dbReference>
<evidence type="ECO:0000259" key="1">
    <source>
        <dbReference type="PROSITE" id="PS51186"/>
    </source>
</evidence>
<organism evidence="2 3">
    <name type="scientific">Vagococcus intermedius</name>
    <dbReference type="NCBI Taxonomy" id="2991418"/>
    <lineage>
        <taxon>Bacteria</taxon>
        <taxon>Bacillati</taxon>
        <taxon>Bacillota</taxon>
        <taxon>Bacilli</taxon>
        <taxon>Lactobacillales</taxon>
        <taxon>Enterococcaceae</taxon>
        <taxon>Vagococcus</taxon>
    </lineage>
</organism>
<feature type="domain" description="N-acetyltransferase" evidence="1">
    <location>
        <begin position="6"/>
        <end position="159"/>
    </location>
</feature>
<dbReference type="Proteomes" id="UP001179647">
    <property type="component" value="Chromosome"/>
</dbReference>
<dbReference type="AlphaFoldDB" id="A0AAF0CW02"/>
<dbReference type="InterPro" id="IPR000182">
    <property type="entry name" value="GNAT_dom"/>
</dbReference>
<dbReference type="SUPFAM" id="SSF55729">
    <property type="entry name" value="Acyl-CoA N-acyltransferases (Nat)"/>
    <property type="match status" value="1"/>
</dbReference>
<dbReference type="InterPro" id="IPR016181">
    <property type="entry name" value="Acyl_CoA_acyltransferase"/>
</dbReference>
<protein>
    <submittedName>
        <fullName evidence="2">GNAT family N-acetyltransferase</fullName>
    </submittedName>
</protein>
<keyword evidence="3" id="KW-1185">Reference proteome</keyword>
<dbReference type="EMBL" id="CP110232">
    <property type="protein sequence ID" value="WEG74015.1"/>
    <property type="molecule type" value="Genomic_DNA"/>
</dbReference>
<evidence type="ECO:0000313" key="2">
    <source>
        <dbReference type="EMBL" id="WEG74015.1"/>
    </source>
</evidence>
<sequence length="296" mass="34297">MYQLIKNYRGDSNYRSSFFDLAKKIFGLDFDIWYQKGCWNDQYICYSFVDEGQVIANASANFLTVIKEGKPYKLIQLGTVMTAENYRRQGLAKQLIKTIIADYQDEVDGIYLFANETVLDFYPKIGFERQIESNFTINHATNRLEGQRGTDKQWRKLNPDNQDDWALLTDYSQRRLLNSTQLDVIENEALLGFYFMLAFKDKMYYSDTFKTIVLCEEIEKTLYLYDVLSLEKVKLKTLITSLASKLSETTELGFMSQDDSVVINSEEALDTDDYLFVLPGFVLPTAPFLFPLTSHG</sequence>
<dbReference type="Gene3D" id="3.40.630.30">
    <property type="match status" value="1"/>
</dbReference>
<gene>
    <name evidence="2" type="ORF">OL234_03640</name>
</gene>
<reference evidence="2" key="1">
    <citation type="submission" date="2022-10" db="EMBL/GenBank/DDBJ databases">
        <title>Vagococcus sp. isolated from poultry meat.</title>
        <authorList>
            <person name="Johansson P."/>
            <person name="Bjorkroth J."/>
        </authorList>
    </citation>
    <scope>NUCLEOTIDE SEQUENCE</scope>
    <source>
        <strain evidence="2">STAA11</strain>
    </source>
</reference>